<sequence length="31" mass="3561">MPKIVTTTLPTTVAQMNREYNESPTGSYPFW</sequence>
<proteinExistence type="predicted"/>
<evidence type="ECO:0000313" key="2">
    <source>
        <dbReference type="Proteomes" id="UP000260136"/>
    </source>
</evidence>
<evidence type="ECO:0000313" key="1">
    <source>
        <dbReference type="EMBL" id="SYV94164.1"/>
    </source>
</evidence>
<dbReference type="EMBL" id="LS991952">
    <property type="protein sequence ID" value="SYV94164.1"/>
    <property type="molecule type" value="Genomic_DNA"/>
</dbReference>
<accession>A0A3B0PKS8</accession>
<dbReference type="AlphaFoldDB" id="A0A3B0PKS8"/>
<feature type="non-terminal residue" evidence="1">
    <location>
        <position position="31"/>
    </location>
</feature>
<dbReference type="Proteomes" id="UP000260136">
    <property type="component" value="Chromosome"/>
</dbReference>
<protein>
    <submittedName>
        <fullName evidence="1">Uncharacterized protein</fullName>
    </submittedName>
</protein>
<reference evidence="2" key="1">
    <citation type="submission" date="2018-06" db="EMBL/GenBank/DDBJ databases">
        <authorList>
            <consortium name="Pathogen Informatics"/>
        </authorList>
    </citation>
    <scope>NUCLEOTIDE SEQUENCE [LARGE SCALE GENOMIC DNA]</scope>
    <source>
        <strain evidence="2">NCTC10115</strain>
    </source>
</reference>
<name>A0A3B0PKS8_MYCGL</name>
<gene>
    <name evidence="1" type="ORF">NCTC10115_00476</name>
</gene>
<organism evidence="1 2">
    <name type="scientific">Mycoplasmoides gallisepticum</name>
    <name type="common">Mycoplasma gallisepticum</name>
    <dbReference type="NCBI Taxonomy" id="2096"/>
    <lineage>
        <taxon>Bacteria</taxon>
        <taxon>Bacillati</taxon>
        <taxon>Mycoplasmatota</taxon>
        <taxon>Mycoplasmoidales</taxon>
        <taxon>Mycoplasmoidaceae</taxon>
        <taxon>Mycoplasmoides</taxon>
    </lineage>
</organism>